<keyword evidence="10" id="KW-1185">Reference proteome</keyword>
<dbReference type="PANTHER" id="PTHR30472:SF65">
    <property type="entry name" value="SIDEROPHORE TRANSPORT SYSTEM PERMEASE PROTEIN YFIZ-RELATED"/>
    <property type="match status" value="1"/>
</dbReference>
<feature type="transmembrane region" description="Helical" evidence="8">
    <location>
        <begin position="90"/>
        <end position="108"/>
    </location>
</feature>
<feature type="transmembrane region" description="Helical" evidence="8">
    <location>
        <begin position="58"/>
        <end position="78"/>
    </location>
</feature>
<evidence type="ECO:0000256" key="1">
    <source>
        <dbReference type="ARBA" id="ARBA00004651"/>
    </source>
</evidence>
<comment type="subcellular location">
    <subcellularLocation>
        <location evidence="1">Cell membrane</location>
        <topology evidence="1">Multi-pass membrane protein</topology>
    </subcellularLocation>
</comment>
<evidence type="ECO:0000256" key="4">
    <source>
        <dbReference type="ARBA" id="ARBA00022475"/>
    </source>
</evidence>
<keyword evidence="5 8" id="KW-0812">Transmembrane</keyword>
<dbReference type="SUPFAM" id="SSF81345">
    <property type="entry name" value="ABC transporter involved in vitamin B12 uptake, BtuC"/>
    <property type="match status" value="1"/>
</dbReference>
<keyword evidence="4" id="KW-1003">Cell membrane</keyword>
<dbReference type="Proteomes" id="UP001165308">
    <property type="component" value="Unassembled WGS sequence"/>
</dbReference>
<dbReference type="PANTHER" id="PTHR30472">
    <property type="entry name" value="FERRIC ENTEROBACTIN TRANSPORT SYSTEM PERMEASE PROTEIN"/>
    <property type="match status" value="1"/>
</dbReference>
<keyword evidence="6 8" id="KW-1133">Transmembrane helix</keyword>
<feature type="transmembrane region" description="Helical" evidence="8">
    <location>
        <begin position="307"/>
        <end position="324"/>
    </location>
</feature>
<accession>A0ABT0SU17</accession>
<feature type="transmembrane region" description="Helical" evidence="8">
    <location>
        <begin position="114"/>
        <end position="136"/>
    </location>
</feature>
<dbReference type="Gene3D" id="1.10.3470.10">
    <property type="entry name" value="ABC transporter involved in vitamin B12 uptake, BtuC"/>
    <property type="match status" value="1"/>
</dbReference>
<gene>
    <name evidence="9" type="ORF">M8006_14715</name>
</gene>
<evidence type="ECO:0000313" key="9">
    <source>
        <dbReference type="EMBL" id="MCL7931211.1"/>
    </source>
</evidence>
<feature type="transmembrane region" description="Helical" evidence="8">
    <location>
        <begin position="148"/>
        <end position="169"/>
    </location>
</feature>
<evidence type="ECO:0000256" key="6">
    <source>
        <dbReference type="ARBA" id="ARBA00022989"/>
    </source>
</evidence>
<organism evidence="9 10">
    <name type="scientific">Halomonas llamarensis</name>
    <dbReference type="NCBI Taxonomy" id="2945104"/>
    <lineage>
        <taxon>Bacteria</taxon>
        <taxon>Pseudomonadati</taxon>
        <taxon>Pseudomonadota</taxon>
        <taxon>Gammaproteobacteria</taxon>
        <taxon>Oceanospirillales</taxon>
        <taxon>Halomonadaceae</taxon>
        <taxon>Halomonas</taxon>
    </lineage>
</organism>
<evidence type="ECO:0000256" key="8">
    <source>
        <dbReference type="SAM" id="Phobius"/>
    </source>
</evidence>
<keyword evidence="7 8" id="KW-0472">Membrane</keyword>
<comment type="similarity">
    <text evidence="2">Belongs to the binding-protein-dependent transport system permease family. FecCD subfamily.</text>
</comment>
<dbReference type="CDD" id="cd06550">
    <property type="entry name" value="TM_ABC_iron-siderophores_like"/>
    <property type="match status" value="1"/>
</dbReference>
<feature type="transmembrane region" description="Helical" evidence="8">
    <location>
        <begin position="231"/>
        <end position="257"/>
    </location>
</feature>
<name>A0ABT0SU17_9GAMM</name>
<proteinExistence type="inferred from homology"/>
<feature type="transmembrane region" description="Helical" evidence="8">
    <location>
        <begin position="277"/>
        <end position="295"/>
    </location>
</feature>
<evidence type="ECO:0000256" key="7">
    <source>
        <dbReference type="ARBA" id="ARBA00023136"/>
    </source>
</evidence>
<dbReference type="InterPro" id="IPR037294">
    <property type="entry name" value="ABC_BtuC-like"/>
</dbReference>
<evidence type="ECO:0000256" key="5">
    <source>
        <dbReference type="ARBA" id="ARBA00022692"/>
    </source>
</evidence>
<keyword evidence="3" id="KW-0813">Transport</keyword>
<dbReference type="EMBL" id="JAMJPJ010000032">
    <property type="protein sequence ID" value="MCL7931211.1"/>
    <property type="molecule type" value="Genomic_DNA"/>
</dbReference>
<feature type="transmembrane region" description="Helical" evidence="8">
    <location>
        <begin position="198"/>
        <end position="219"/>
    </location>
</feature>
<sequence length="330" mass="32620">MISQKPLRVSLVLVTMIGLCALSLVQGAGNADATTLLEALNGFDSQKTDHLVLRDLRIPRALAALMVGAALGVAGALMQGVTRNPLASPTLMGLNAGAGLGLACVLVVAPGAPFVALIASAFLGAGIGVGLSLGLGLAAGGASAPLRLALAGAAVSALLGAIGSGVVIVGEIAQDVLFFTAGGVQGVGWDELGLAAPWILIGLLIALLASSAVSLLSLGEDVAASLGARVILTRSVAAIATLLLAGAAVAIAGQVGFIGLAAPHLARFTVGQDYRRIIPMAGLIGATLLVAADLAARTLNPPHETPVSLLTALIGAPVLIWIARRSARVL</sequence>
<dbReference type="InterPro" id="IPR000522">
    <property type="entry name" value="ABC_transptr_permease_BtuC"/>
</dbReference>
<evidence type="ECO:0000256" key="3">
    <source>
        <dbReference type="ARBA" id="ARBA00022448"/>
    </source>
</evidence>
<comment type="caution">
    <text evidence="9">The sequence shown here is derived from an EMBL/GenBank/DDBJ whole genome shotgun (WGS) entry which is preliminary data.</text>
</comment>
<evidence type="ECO:0000313" key="10">
    <source>
        <dbReference type="Proteomes" id="UP001165308"/>
    </source>
</evidence>
<protein>
    <submittedName>
        <fullName evidence="9">Iron ABC transporter permease</fullName>
    </submittedName>
</protein>
<dbReference type="Pfam" id="PF01032">
    <property type="entry name" value="FecCD"/>
    <property type="match status" value="1"/>
</dbReference>
<dbReference type="RefSeq" id="WP_250083478.1">
    <property type="nucleotide sequence ID" value="NZ_JAMJPJ010000032.1"/>
</dbReference>
<reference evidence="9" key="1">
    <citation type="submission" date="2022-05" db="EMBL/GenBank/DDBJ databases">
        <title>Halomonas geminus sp. nov. and Halomonas llamarensis sp. nov. isolated from high-altitude salars of the Atacama Desert.</title>
        <authorList>
            <person name="Hintersatz C."/>
            <person name="Rojas L.A."/>
            <person name="Wei T.-S."/>
            <person name="Kutschke S."/>
            <person name="Lehmann F."/>
            <person name="Jain R."/>
            <person name="Pollmann K."/>
        </authorList>
    </citation>
    <scope>NUCLEOTIDE SEQUENCE</scope>
    <source>
        <strain evidence="9">ATCHA</strain>
    </source>
</reference>
<evidence type="ECO:0000256" key="2">
    <source>
        <dbReference type="ARBA" id="ARBA00007935"/>
    </source>
</evidence>